<keyword evidence="3" id="KW-0804">Transcription</keyword>
<dbReference type="PATRIC" id="fig|1003195.11.peg.6966"/>
<dbReference type="KEGG" id="scy:SCATT_55500"/>
<dbReference type="HOGENOM" id="CLU_069356_2_2_11"/>
<dbReference type="RefSeq" id="WP_014146250.1">
    <property type="nucleotide sequence ID" value="NC_016111.1"/>
</dbReference>
<dbReference type="AlphaFoldDB" id="F8JRN3"/>
<evidence type="ECO:0000256" key="3">
    <source>
        <dbReference type="ARBA" id="ARBA00023163"/>
    </source>
</evidence>
<evidence type="ECO:0000256" key="2">
    <source>
        <dbReference type="ARBA" id="ARBA00023125"/>
    </source>
</evidence>
<dbReference type="SUPFAM" id="SSF46689">
    <property type="entry name" value="Homeodomain-like"/>
    <property type="match status" value="1"/>
</dbReference>
<dbReference type="PROSITE" id="PS01081">
    <property type="entry name" value="HTH_TETR_1"/>
    <property type="match status" value="1"/>
</dbReference>
<dbReference type="Gene3D" id="1.10.357.10">
    <property type="entry name" value="Tetracycline Repressor, domain 2"/>
    <property type="match status" value="1"/>
</dbReference>
<dbReference type="EMBL" id="CP003219">
    <property type="protein sequence ID" value="AEW97921.1"/>
    <property type="molecule type" value="Genomic_DNA"/>
</dbReference>
<keyword evidence="2 4" id="KW-0238">DNA-binding</keyword>
<feature type="DNA-binding region" description="H-T-H motif" evidence="4">
    <location>
        <begin position="29"/>
        <end position="48"/>
    </location>
</feature>
<feature type="domain" description="HTH tetR-type" evidence="5">
    <location>
        <begin position="6"/>
        <end position="66"/>
    </location>
</feature>
<dbReference type="KEGG" id="sct:SCAT_5548"/>
<dbReference type="OrthoDB" id="4746440at2"/>
<gene>
    <name evidence="6" type="ordered locus">SCATT_55500</name>
</gene>
<keyword evidence="1" id="KW-0805">Transcription regulation</keyword>
<evidence type="ECO:0000256" key="1">
    <source>
        <dbReference type="ARBA" id="ARBA00023015"/>
    </source>
</evidence>
<name>F8JRN3_STREN</name>
<dbReference type="InterPro" id="IPR009057">
    <property type="entry name" value="Homeodomain-like_sf"/>
</dbReference>
<dbReference type="PRINTS" id="PR00455">
    <property type="entry name" value="HTHTETR"/>
</dbReference>
<proteinExistence type="predicted"/>
<organism evidence="6 7">
    <name type="scientific">Streptantibioticus cattleyicolor (strain ATCC 35852 / DSM 46488 / JCM 4925 / NBRC 14057 / NRRL 8057)</name>
    <name type="common">Streptomyces cattleya</name>
    <dbReference type="NCBI Taxonomy" id="1003195"/>
    <lineage>
        <taxon>Bacteria</taxon>
        <taxon>Bacillati</taxon>
        <taxon>Actinomycetota</taxon>
        <taxon>Actinomycetes</taxon>
        <taxon>Kitasatosporales</taxon>
        <taxon>Streptomycetaceae</taxon>
        <taxon>Streptantibioticus</taxon>
    </lineage>
</organism>
<evidence type="ECO:0000313" key="6">
    <source>
        <dbReference type="EMBL" id="AEW97921.1"/>
    </source>
</evidence>
<sequence>MGRWEPDARGRLLQAALELFAEHGFDRTTVAEITARAGLTKRTFFRHFADKRDVLFAGSGHLHEVTVRAVAEAPDSVRPIAAVAEGLKAATAIFLDREGSRVRQAVIAANPELQERELVKLASLSAAIADALRERGVPDRTASLAAEAGIAALKVAFACWLAAPGERDDAPDLPRLVLDTLDELGAVAAGA</sequence>
<dbReference type="STRING" id="1003195.SCATT_55500"/>
<dbReference type="eggNOG" id="COG1309">
    <property type="taxonomic scope" value="Bacteria"/>
</dbReference>
<dbReference type="PROSITE" id="PS50977">
    <property type="entry name" value="HTH_TETR_2"/>
    <property type="match status" value="1"/>
</dbReference>
<dbReference type="InterPro" id="IPR023772">
    <property type="entry name" value="DNA-bd_HTH_TetR-type_CS"/>
</dbReference>
<dbReference type="InterPro" id="IPR050109">
    <property type="entry name" value="HTH-type_TetR-like_transc_reg"/>
</dbReference>
<dbReference type="PANTHER" id="PTHR30055">
    <property type="entry name" value="HTH-TYPE TRANSCRIPTIONAL REGULATOR RUTR"/>
    <property type="match status" value="1"/>
</dbReference>
<dbReference type="GO" id="GO:0003700">
    <property type="term" value="F:DNA-binding transcription factor activity"/>
    <property type="evidence" value="ECO:0007669"/>
    <property type="project" value="TreeGrafter"/>
</dbReference>
<dbReference type="GO" id="GO:0000976">
    <property type="term" value="F:transcription cis-regulatory region binding"/>
    <property type="evidence" value="ECO:0007669"/>
    <property type="project" value="TreeGrafter"/>
</dbReference>
<evidence type="ECO:0000259" key="5">
    <source>
        <dbReference type="PROSITE" id="PS50977"/>
    </source>
</evidence>
<reference evidence="7" key="1">
    <citation type="submission" date="2011-12" db="EMBL/GenBank/DDBJ databases">
        <title>Complete genome sequence of Streptomyces cattleya strain DSM 46488.</title>
        <authorList>
            <person name="Ou H.-Y."/>
            <person name="Li P."/>
            <person name="Zhao C."/>
            <person name="O'Hagan D."/>
            <person name="Deng Z."/>
        </authorList>
    </citation>
    <scope>NUCLEOTIDE SEQUENCE [LARGE SCALE GENOMIC DNA]</scope>
    <source>
        <strain evidence="7">ATCC 35852 / DSM 46488 / JCM 4925 / NBRC 14057 / NRRL 8057</strain>
    </source>
</reference>
<dbReference type="InterPro" id="IPR001647">
    <property type="entry name" value="HTH_TetR"/>
</dbReference>
<protein>
    <submittedName>
        <fullName evidence="6">Transcriptional regulator, TetR family</fullName>
    </submittedName>
</protein>
<dbReference type="Proteomes" id="UP000007842">
    <property type="component" value="Chromosome"/>
</dbReference>
<dbReference type="Pfam" id="PF00440">
    <property type="entry name" value="TetR_N"/>
    <property type="match status" value="1"/>
</dbReference>
<keyword evidence="7" id="KW-1185">Reference proteome</keyword>
<evidence type="ECO:0000256" key="4">
    <source>
        <dbReference type="PROSITE-ProRule" id="PRU00335"/>
    </source>
</evidence>
<accession>F8JRN3</accession>
<dbReference type="PANTHER" id="PTHR30055:SF238">
    <property type="entry name" value="MYCOFACTOCIN BIOSYNTHESIS TRANSCRIPTIONAL REGULATOR MFTR-RELATED"/>
    <property type="match status" value="1"/>
</dbReference>
<evidence type="ECO:0000313" key="7">
    <source>
        <dbReference type="Proteomes" id="UP000007842"/>
    </source>
</evidence>
<accession>G8X153</accession>